<dbReference type="GO" id="GO:0008889">
    <property type="term" value="F:glycerophosphodiester phosphodiesterase activity"/>
    <property type="evidence" value="ECO:0007669"/>
    <property type="project" value="UniProtKB-EC"/>
</dbReference>
<comment type="catalytic activity">
    <reaction evidence="6">
        <text>a sn-glycero-3-phosphodiester + H2O = an alcohol + sn-glycerol 3-phosphate + H(+)</text>
        <dbReference type="Rhea" id="RHEA:12969"/>
        <dbReference type="ChEBI" id="CHEBI:15377"/>
        <dbReference type="ChEBI" id="CHEBI:15378"/>
        <dbReference type="ChEBI" id="CHEBI:30879"/>
        <dbReference type="ChEBI" id="CHEBI:57597"/>
        <dbReference type="ChEBI" id="CHEBI:83408"/>
        <dbReference type="EC" id="3.1.4.46"/>
    </reaction>
</comment>
<organism evidence="9 10">
    <name type="scientific">Diplocarpon rosae</name>
    <dbReference type="NCBI Taxonomy" id="946125"/>
    <lineage>
        <taxon>Eukaryota</taxon>
        <taxon>Fungi</taxon>
        <taxon>Dikarya</taxon>
        <taxon>Ascomycota</taxon>
        <taxon>Pezizomycotina</taxon>
        <taxon>Leotiomycetes</taxon>
        <taxon>Helotiales</taxon>
        <taxon>Drepanopezizaceae</taxon>
        <taxon>Diplocarpon</taxon>
    </lineage>
</organism>
<feature type="signal peptide" evidence="7">
    <location>
        <begin position="1"/>
        <end position="20"/>
    </location>
</feature>
<dbReference type="PANTHER" id="PTHR43620">
    <property type="entry name" value="GLYCEROPHOSPHORYL DIESTER PHOSPHODIESTERASE"/>
    <property type="match status" value="1"/>
</dbReference>
<name>A0AAD9WDS1_9HELO</name>
<comment type="similarity">
    <text evidence="1">Belongs to the glycerophosphoryl diester phosphodiesterase family.</text>
</comment>
<evidence type="ECO:0000256" key="1">
    <source>
        <dbReference type="ARBA" id="ARBA00007277"/>
    </source>
</evidence>
<evidence type="ECO:0000259" key="8">
    <source>
        <dbReference type="PROSITE" id="PS51704"/>
    </source>
</evidence>
<sequence length="444" mass="49120">MLASLLKWAVAALAIHTAAALPSKPPQDIDQDPVVPEYKVSYDPRPFYLINNMTESPLKKKLQSCENDAWSVTGFSIGHRGGGTLQFPEGTVESVMAGAKMGAGIFECDVVFTADRGLVCRHSTCDLHTSTDILLRPELAAKCTIPFRPAKGYLPAEALCCTSDITIDEFTSLCGKPNGFNRWASNVHDYLRATPSWGTDLYATCGTLMTLDSFITLVDSLPGHRNFTPELKTPDSSIVMPFNGYTQEQYARDMLEKFIERGISPDRVWPQSFLLADIEQWITEYPDFAKQAVFLDEDGDMPEGMEEDIARLQSLKDKGINIIAPPFGYLLSIADDHQTIIPSDYAIRAKEVGLDIIAWTYEGSGPLATVKKREEYYFSFIEDAVHTDGQIYEILDVLARQVGIKALFSDWSSTVSYYANCFGFEYGGVHTAGEIQGDGTIGNE</sequence>
<comment type="caution">
    <text evidence="9">The sequence shown here is derived from an EMBL/GenBank/DDBJ whole genome shotgun (WGS) entry which is preliminary data.</text>
</comment>
<gene>
    <name evidence="9" type="ORF">QTJ16_003608</name>
</gene>
<dbReference type="Pfam" id="PF03009">
    <property type="entry name" value="GDPD"/>
    <property type="match status" value="1"/>
</dbReference>
<dbReference type="AlphaFoldDB" id="A0AAD9WDS1"/>
<feature type="domain" description="GP-PDE" evidence="8">
    <location>
        <begin position="74"/>
        <end position="402"/>
    </location>
</feature>
<keyword evidence="4" id="KW-0319">Glycerol metabolism</keyword>
<dbReference type="Proteomes" id="UP001285354">
    <property type="component" value="Unassembled WGS sequence"/>
</dbReference>
<evidence type="ECO:0000256" key="6">
    <source>
        <dbReference type="ARBA" id="ARBA00047512"/>
    </source>
</evidence>
<keyword evidence="10" id="KW-1185">Reference proteome</keyword>
<protein>
    <recommendedName>
        <fullName evidence="2">glycerophosphodiester phosphodiesterase</fullName>
        <ecNumber evidence="2">3.1.4.46</ecNumber>
    </recommendedName>
</protein>
<accession>A0AAD9WDS1</accession>
<dbReference type="GO" id="GO:0006071">
    <property type="term" value="P:glycerol metabolic process"/>
    <property type="evidence" value="ECO:0007669"/>
    <property type="project" value="UniProtKB-KW"/>
</dbReference>
<keyword evidence="5" id="KW-0378">Hydrolase</keyword>
<evidence type="ECO:0000313" key="10">
    <source>
        <dbReference type="Proteomes" id="UP001285354"/>
    </source>
</evidence>
<feature type="chain" id="PRO_5042251197" description="glycerophosphodiester phosphodiesterase" evidence="7">
    <location>
        <begin position="21"/>
        <end position="444"/>
    </location>
</feature>
<dbReference type="Gene3D" id="3.20.20.190">
    <property type="entry name" value="Phosphatidylinositol (PI) phosphodiesterase"/>
    <property type="match status" value="1"/>
</dbReference>
<dbReference type="EMBL" id="JAUBYV010000005">
    <property type="protein sequence ID" value="KAK2626433.1"/>
    <property type="molecule type" value="Genomic_DNA"/>
</dbReference>
<dbReference type="SUPFAM" id="SSF51695">
    <property type="entry name" value="PLC-like phosphodiesterases"/>
    <property type="match status" value="1"/>
</dbReference>
<dbReference type="EC" id="3.1.4.46" evidence="2"/>
<evidence type="ECO:0000256" key="3">
    <source>
        <dbReference type="ARBA" id="ARBA00022729"/>
    </source>
</evidence>
<keyword evidence="3 7" id="KW-0732">Signal</keyword>
<evidence type="ECO:0000256" key="5">
    <source>
        <dbReference type="ARBA" id="ARBA00022801"/>
    </source>
</evidence>
<dbReference type="PANTHER" id="PTHR43620:SF7">
    <property type="entry name" value="GLYCEROPHOSPHODIESTER PHOSPHODIESTERASE GDPD5-RELATED"/>
    <property type="match status" value="1"/>
</dbReference>
<proteinExistence type="inferred from homology"/>
<dbReference type="InterPro" id="IPR030395">
    <property type="entry name" value="GP_PDE_dom"/>
</dbReference>
<evidence type="ECO:0000256" key="7">
    <source>
        <dbReference type="SAM" id="SignalP"/>
    </source>
</evidence>
<reference evidence="9" key="1">
    <citation type="submission" date="2023-06" db="EMBL/GenBank/DDBJ databases">
        <title>Draft genome of Marssonina rosae.</title>
        <authorList>
            <person name="Cheng Q."/>
        </authorList>
    </citation>
    <scope>NUCLEOTIDE SEQUENCE</scope>
    <source>
        <strain evidence="9">R4</strain>
    </source>
</reference>
<dbReference type="InterPro" id="IPR017946">
    <property type="entry name" value="PLC-like_Pdiesterase_TIM-brl"/>
</dbReference>
<evidence type="ECO:0000256" key="4">
    <source>
        <dbReference type="ARBA" id="ARBA00022798"/>
    </source>
</evidence>
<dbReference type="GO" id="GO:0006629">
    <property type="term" value="P:lipid metabolic process"/>
    <property type="evidence" value="ECO:0007669"/>
    <property type="project" value="InterPro"/>
</dbReference>
<evidence type="ECO:0000313" key="9">
    <source>
        <dbReference type="EMBL" id="KAK2626433.1"/>
    </source>
</evidence>
<dbReference type="PROSITE" id="PS51704">
    <property type="entry name" value="GP_PDE"/>
    <property type="match status" value="1"/>
</dbReference>
<evidence type="ECO:0000256" key="2">
    <source>
        <dbReference type="ARBA" id="ARBA00012247"/>
    </source>
</evidence>